<dbReference type="SUPFAM" id="SSF54427">
    <property type="entry name" value="NTF2-like"/>
    <property type="match status" value="1"/>
</dbReference>
<reference evidence="3 4" key="1">
    <citation type="submission" date="2017-04" db="EMBL/GenBank/DDBJ databases">
        <title>Burkholderia puraquae sp. nov., a novel Burkholderia cepacia complex species from hospital setting samples.</title>
        <authorList>
            <person name="Martina P."/>
            <person name="Leguizamon M."/>
            <person name="Prieto C."/>
            <person name="Sousa S."/>
            <person name="Montanaro P."/>
            <person name="Draghi W."/>
            <person name="Staembler M."/>
            <person name="Bettiol M."/>
            <person name="Figoli C."/>
            <person name="Palau J."/>
            <person name="Alvarez F."/>
            <person name="Benetti S."/>
            <person name="Anchat E."/>
            <person name="Vescina C."/>
            <person name="Ferreras J."/>
            <person name="Lasch P."/>
            <person name="Lagares A."/>
            <person name="Zorreguieta A."/>
            <person name="Yantorno O."/>
            <person name="Bosch A."/>
        </authorList>
    </citation>
    <scope>NUCLEOTIDE SEQUENCE [LARGE SCALE GENOMIC DNA]</scope>
    <source>
        <strain evidence="3 4">CAMPA 1040</strain>
    </source>
</reference>
<feature type="chain" id="PRO_5044567609" evidence="1">
    <location>
        <begin position="34"/>
        <end position="190"/>
    </location>
</feature>
<gene>
    <name evidence="3" type="ORF">B7G54_17950</name>
    <name evidence="2" type="ORF">LMG29660_03371</name>
</gene>
<sequence length="190" mass="20485">MPLPMMKTRTVRSAVSRIALAAVTAAAALPAVAATGDDLVQPKTLIVDKSLSKQLAEQQIRAARLYDTFWSTGDEAQAREALAADFTDRTLPAGRPQGIAGPLAASKGFHRAVPDVHAEVEQMIVAGDRVVTHLHFTGHFTGTFNGVQGKGQVVDFIATDVYRIRDGKITDNWHLEDNLTFLQQLGVVAK</sequence>
<accession>A0A1X1PG26</accession>
<dbReference type="EMBL" id="CADIKG010000007">
    <property type="protein sequence ID" value="CAB3758235.1"/>
    <property type="molecule type" value="Genomic_DNA"/>
</dbReference>
<evidence type="ECO:0000313" key="4">
    <source>
        <dbReference type="Proteomes" id="UP000193146"/>
    </source>
</evidence>
<evidence type="ECO:0000313" key="5">
    <source>
        <dbReference type="Proteomes" id="UP000494135"/>
    </source>
</evidence>
<feature type="signal peptide" evidence="1">
    <location>
        <begin position="1"/>
        <end position="33"/>
    </location>
</feature>
<dbReference type="InterPro" id="IPR009959">
    <property type="entry name" value="Cyclase_SnoaL-like"/>
</dbReference>
<keyword evidence="1" id="KW-0732">Signal</keyword>
<evidence type="ECO:0000313" key="3">
    <source>
        <dbReference type="EMBL" id="ORT85046.1"/>
    </source>
</evidence>
<dbReference type="InterPro" id="IPR032710">
    <property type="entry name" value="NTF2-like_dom_sf"/>
</dbReference>
<evidence type="ECO:0000313" key="2">
    <source>
        <dbReference type="EMBL" id="CAB3758235.1"/>
    </source>
</evidence>
<dbReference type="PANTHER" id="PTHR38436:SF1">
    <property type="entry name" value="ESTER CYCLASE"/>
    <property type="match status" value="1"/>
</dbReference>
<dbReference type="EMBL" id="NBYX01000008">
    <property type="protein sequence ID" value="ORT85046.1"/>
    <property type="molecule type" value="Genomic_DNA"/>
</dbReference>
<reference evidence="2 5" key="2">
    <citation type="submission" date="2020-04" db="EMBL/GenBank/DDBJ databases">
        <authorList>
            <person name="De Canck E."/>
        </authorList>
    </citation>
    <scope>NUCLEOTIDE SEQUENCE [LARGE SCALE GENOMIC DNA]</scope>
    <source>
        <strain evidence="2 5">LMG 29660</strain>
    </source>
</reference>
<proteinExistence type="predicted"/>
<dbReference type="AlphaFoldDB" id="A0A1X1PG26"/>
<dbReference type="Pfam" id="PF07366">
    <property type="entry name" value="SnoaL"/>
    <property type="match status" value="1"/>
</dbReference>
<dbReference type="Gene3D" id="3.10.450.50">
    <property type="match status" value="1"/>
</dbReference>
<dbReference type="PANTHER" id="PTHR38436">
    <property type="entry name" value="POLYKETIDE CYCLASE SNOAL-LIKE DOMAIN"/>
    <property type="match status" value="1"/>
</dbReference>
<dbReference type="Proteomes" id="UP000494135">
    <property type="component" value="Unassembled WGS sequence"/>
</dbReference>
<dbReference type="Proteomes" id="UP000193146">
    <property type="component" value="Unassembled WGS sequence"/>
</dbReference>
<keyword evidence="4" id="KW-1185">Reference proteome</keyword>
<evidence type="ECO:0000256" key="1">
    <source>
        <dbReference type="SAM" id="SignalP"/>
    </source>
</evidence>
<protein>
    <submittedName>
        <fullName evidence="3">Polyketide cyclase</fullName>
    </submittedName>
</protein>
<organism evidence="3 4">
    <name type="scientific">Burkholderia puraquae</name>
    <dbReference type="NCBI Taxonomy" id="1904757"/>
    <lineage>
        <taxon>Bacteria</taxon>
        <taxon>Pseudomonadati</taxon>
        <taxon>Pseudomonadota</taxon>
        <taxon>Betaproteobacteria</taxon>
        <taxon>Burkholderiales</taxon>
        <taxon>Burkholderiaceae</taxon>
        <taxon>Burkholderia</taxon>
        <taxon>Burkholderia cepacia complex</taxon>
    </lineage>
</organism>
<dbReference type="OrthoDB" id="8588307at2"/>
<name>A0A1X1PG26_9BURK</name>
<dbReference type="GO" id="GO:0030638">
    <property type="term" value="P:polyketide metabolic process"/>
    <property type="evidence" value="ECO:0007669"/>
    <property type="project" value="InterPro"/>
</dbReference>